<dbReference type="Proteomes" id="UP001054252">
    <property type="component" value="Unassembled WGS sequence"/>
</dbReference>
<keyword evidence="7 8" id="KW-0472">Membrane</keyword>
<accession>A0AAV5IZA8</accession>
<name>A0AAV5IZA8_9ROSI</name>
<keyword evidence="5 8" id="KW-0812">Transmembrane</keyword>
<comment type="caution">
    <text evidence="11">The sequence shown here is derived from an EMBL/GenBank/DDBJ whole genome shotgun (WGS) entry which is preliminary data.</text>
</comment>
<evidence type="ECO:0000313" key="11">
    <source>
        <dbReference type="EMBL" id="GKV07688.1"/>
    </source>
</evidence>
<comment type="subcellular location">
    <subcellularLocation>
        <location evidence="1 8">Cell membrane</location>
        <topology evidence="1 8">Multi-pass membrane protein</topology>
    </subcellularLocation>
</comment>
<sequence length="341" mass="38550">MEEQRNQERPAEMEEQRNKLKPAEREKQHQQLRNQMKPAETEKEQQQQQHRVEEDDKPREKRREQEQTLQNHSVSVPTPSPPPSGNTQSSESYKDPKRRSPSSDSPPSSDNCSLSHGSSPREPPQSQPSYPSYPNSLPPVSTLADVKVGSESPDFGATVEVEGQKVNSGSRRRLRPDLSILRRTKREKMVKRILLGFRTCGFACCLVAFSVLAADKDQGWAVDSFYRYREFRYSMAVTVIGFVYSAFQAYGLAYGLATSKQKTRPRLRYYLDFSLDQIVSYLLLSASSSAAVRVDDWQLNWGEDKFPEMAKASVALSFVAFISMALSSVVSGYTLCTLKSI</sequence>
<keyword evidence="6 8" id="KW-1133">Transmembrane helix</keyword>
<protein>
    <recommendedName>
        <fullName evidence="8">CASP-like protein</fullName>
    </recommendedName>
</protein>
<evidence type="ECO:0000256" key="2">
    <source>
        <dbReference type="ARBA" id="ARBA00007651"/>
    </source>
</evidence>
<comment type="similarity">
    <text evidence="2 8">Belongs to the Casparian strip membrane proteins (CASP) family.</text>
</comment>
<evidence type="ECO:0000256" key="5">
    <source>
        <dbReference type="ARBA" id="ARBA00022692"/>
    </source>
</evidence>
<dbReference type="InterPro" id="IPR006702">
    <property type="entry name" value="CASP_dom"/>
</dbReference>
<dbReference type="Pfam" id="PF04535">
    <property type="entry name" value="CASP_dom"/>
    <property type="match status" value="1"/>
</dbReference>
<dbReference type="PANTHER" id="PTHR33573:SF38">
    <property type="entry name" value="CASP-LIKE PROTEIN 4A1"/>
    <property type="match status" value="1"/>
</dbReference>
<evidence type="ECO:0000256" key="7">
    <source>
        <dbReference type="ARBA" id="ARBA00023136"/>
    </source>
</evidence>
<feature type="transmembrane region" description="Helical" evidence="8">
    <location>
        <begin position="233"/>
        <end position="257"/>
    </location>
</feature>
<evidence type="ECO:0000256" key="1">
    <source>
        <dbReference type="ARBA" id="ARBA00004651"/>
    </source>
</evidence>
<feature type="region of interest" description="Disordered" evidence="9">
    <location>
        <begin position="1"/>
        <end position="155"/>
    </location>
</feature>
<gene>
    <name evidence="11" type="ORF">SLEP1_g19431</name>
</gene>
<feature type="compositionally biased region" description="Basic and acidic residues" evidence="9">
    <location>
        <begin position="39"/>
        <end position="66"/>
    </location>
</feature>
<reference evidence="11 12" key="1">
    <citation type="journal article" date="2021" name="Commun. Biol.">
        <title>The genome of Shorea leprosula (Dipterocarpaceae) highlights the ecological relevance of drought in aseasonal tropical rainforests.</title>
        <authorList>
            <person name="Ng K.K.S."/>
            <person name="Kobayashi M.J."/>
            <person name="Fawcett J.A."/>
            <person name="Hatakeyama M."/>
            <person name="Paape T."/>
            <person name="Ng C.H."/>
            <person name="Ang C.C."/>
            <person name="Tnah L.H."/>
            <person name="Lee C.T."/>
            <person name="Nishiyama T."/>
            <person name="Sese J."/>
            <person name="O'Brien M.J."/>
            <person name="Copetti D."/>
            <person name="Mohd Noor M.I."/>
            <person name="Ong R.C."/>
            <person name="Putra M."/>
            <person name="Sireger I.Z."/>
            <person name="Indrioko S."/>
            <person name="Kosugi Y."/>
            <person name="Izuno A."/>
            <person name="Isagi Y."/>
            <person name="Lee S.L."/>
            <person name="Shimizu K.K."/>
        </authorList>
    </citation>
    <scope>NUCLEOTIDE SEQUENCE [LARGE SCALE GENOMIC DNA]</scope>
    <source>
        <strain evidence="11">214</strain>
    </source>
</reference>
<feature type="compositionally biased region" description="Low complexity" evidence="9">
    <location>
        <begin position="127"/>
        <end position="141"/>
    </location>
</feature>
<dbReference type="PANTHER" id="PTHR33573">
    <property type="entry name" value="CASP-LIKE PROTEIN 4A4"/>
    <property type="match status" value="1"/>
</dbReference>
<keyword evidence="4 8" id="KW-1003">Cell membrane</keyword>
<evidence type="ECO:0000259" key="10">
    <source>
        <dbReference type="Pfam" id="PF04535"/>
    </source>
</evidence>
<feature type="compositionally biased region" description="Basic and acidic residues" evidence="9">
    <location>
        <begin position="1"/>
        <end position="29"/>
    </location>
</feature>
<evidence type="ECO:0000313" key="12">
    <source>
        <dbReference type="Proteomes" id="UP001054252"/>
    </source>
</evidence>
<evidence type="ECO:0000256" key="8">
    <source>
        <dbReference type="RuleBase" id="RU361233"/>
    </source>
</evidence>
<dbReference type="AlphaFoldDB" id="A0AAV5IZA8"/>
<feature type="transmembrane region" description="Helical" evidence="8">
    <location>
        <begin position="312"/>
        <end position="336"/>
    </location>
</feature>
<feature type="transmembrane region" description="Helical" evidence="8">
    <location>
        <begin position="269"/>
        <end position="292"/>
    </location>
</feature>
<proteinExistence type="inferred from homology"/>
<evidence type="ECO:0000256" key="6">
    <source>
        <dbReference type="ARBA" id="ARBA00022989"/>
    </source>
</evidence>
<evidence type="ECO:0000256" key="9">
    <source>
        <dbReference type="SAM" id="MobiDB-lite"/>
    </source>
</evidence>
<dbReference type="EMBL" id="BPVZ01000028">
    <property type="protein sequence ID" value="GKV07688.1"/>
    <property type="molecule type" value="Genomic_DNA"/>
</dbReference>
<evidence type="ECO:0000256" key="3">
    <source>
        <dbReference type="ARBA" id="ARBA00011489"/>
    </source>
</evidence>
<feature type="transmembrane region" description="Helical" evidence="8">
    <location>
        <begin position="193"/>
        <end position="213"/>
    </location>
</feature>
<evidence type="ECO:0000256" key="4">
    <source>
        <dbReference type="ARBA" id="ARBA00022475"/>
    </source>
</evidence>
<comment type="subunit">
    <text evidence="3 8">Homodimer and heterodimers.</text>
</comment>
<dbReference type="GO" id="GO:0005886">
    <property type="term" value="C:plasma membrane"/>
    <property type="evidence" value="ECO:0007669"/>
    <property type="project" value="UniProtKB-SubCell"/>
</dbReference>
<feature type="domain" description="Casparian strip membrane protein" evidence="10">
    <location>
        <begin position="189"/>
        <end position="322"/>
    </location>
</feature>
<keyword evidence="12" id="KW-1185">Reference proteome</keyword>
<organism evidence="11 12">
    <name type="scientific">Rubroshorea leprosula</name>
    <dbReference type="NCBI Taxonomy" id="152421"/>
    <lineage>
        <taxon>Eukaryota</taxon>
        <taxon>Viridiplantae</taxon>
        <taxon>Streptophyta</taxon>
        <taxon>Embryophyta</taxon>
        <taxon>Tracheophyta</taxon>
        <taxon>Spermatophyta</taxon>
        <taxon>Magnoliopsida</taxon>
        <taxon>eudicotyledons</taxon>
        <taxon>Gunneridae</taxon>
        <taxon>Pentapetalae</taxon>
        <taxon>rosids</taxon>
        <taxon>malvids</taxon>
        <taxon>Malvales</taxon>
        <taxon>Dipterocarpaceae</taxon>
        <taxon>Rubroshorea</taxon>
    </lineage>
</organism>